<feature type="compositionally biased region" description="Basic and acidic residues" evidence="2">
    <location>
        <begin position="666"/>
        <end position="680"/>
    </location>
</feature>
<dbReference type="InterPro" id="IPR013491">
    <property type="entry name" value="Tape_meas_N"/>
</dbReference>
<dbReference type="AlphaFoldDB" id="D0SJK1"/>
<evidence type="ECO:0000313" key="4">
    <source>
        <dbReference type="EMBL" id="EEY94023.1"/>
    </source>
</evidence>
<sequence>MATKLGTLTLDLVAKIGNYTAPLSKAEQQTKATTQRISADMSKGASAIDMLGDSASRTTQILGSLVATAGIGFSVSELIKYSDTYTGLNNRLKLVTTSETQLATAVKDTFEIAQKSRSSWETTAAIYQRFAQNSDRLGLSQERVASITETVSKAVAISGASTESANAAMMQFGQALASGVLRGEEFNSINEQTPAVLDAIAKGLDVQRAALKSMAEEGKLTTDVLIKALEKADQSVQDLFGKTDVTIGQSFTYLNNEITKFVGESGKGSGAATALSSSVMVLANNLDLLTNAAMVGGAYLAGSYISSLVATTVASVKNTLATAANTAATKTKILADYELAKAELAASAAMVRSMGATNAETAALVANSRAAYQKAAASKAAMLSSASLLGVLGGPVGLGLTVASVAAGYLLMRGNGDQANKMLGDQSRYASLATGELEKLSGAQLRAAEKELSNQLMLQSGHLQKAKNDFEALTESVLDSNKGNQEAYRIWAELRTGVITTEQAFNKLNQAKFVTSDQINALADSQSKIIQHEGAVKKLNEQLNKTRESGANAANGIKAIGNAADETKVSIEVLNKALGKLTDQRTDSQYVMNTAKNLGGDIEKAKALLEYRKQLGLGSVGRQLTPQERKPFEDSYAALRALKAYEDNIAESKKTSLKLSKQQTSEYEKQQKKLDQIKEQKEREREDIKYLYGNAFNKDEMNLDSELKRINEAGFSPEHRQGYINAALSRAKINQELFVAEQEFEINQFQYTEEQKLAAELALNKRRVDANFDLNDQMIEAHKASLEEQYKNAVSWAELEKQQRLLDARQFYMSDAEYMQERYKLERDEIAKNLKLTQQERDARIAMKLAEEEFEKRKNLKSASMAWGQSYADMTGTGAQFQIEQDRFSRYDESNALFESQIALAETAEQREAIWQAHNDRMRMIDESYWNGTKAYQLGMAADVFGGLSGVMLNFVDESSSSYQALVAIQKGANLASVLMNSVTAISAAWASAPFPYNLPAVAMATVETGALQATLQAFTPNISGMAHNGIDNIPKEGTWLLDGGERVLNPEQNKDLTNYLSQVQTGGQNRPIDNKLSVIMVKDEDEAKNYKYSKDFEDAVLYHIKRNRSKI</sequence>
<organism evidence="4 5">
    <name type="scientific">Acinetobacter junii SH205</name>
    <dbReference type="NCBI Taxonomy" id="575587"/>
    <lineage>
        <taxon>Bacteria</taxon>
        <taxon>Pseudomonadati</taxon>
        <taxon>Pseudomonadota</taxon>
        <taxon>Gammaproteobacteria</taxon>
        <taxon>Moraxellales</taxon>
        <taxon>Moraxellaceae</taxon>
        <taxon>Acinetobacter</taxon>
    </lineage>
</organism>
<accession>D0SJK1</accession>
<protein>
    <submittedName>
        <fullName evidence="4">Tape measure domain protein</fullName>
    </submittedName>
</protein>
<evidence type="ECO:0000256" key="2">
    <source>
        <dbReference type="SAM" id="MobiDB-lite"/>
    </source>
</evidence>
<evidence type="ECO:0000259" key="3">
    <source>
        <dbReference type="Pfam" id="PF20155"/>
    </source>
</evidence>
<dbReference type="RefSeq" id="WP_005402845.1">
    <property type="nucleotide sequence ID" value="NZ_GG705011.1"/>
</dbReference>
<gene>
    <name evidence="4" type="ORF">HMPREF0026_01299</name>
</gene>
<proteinExistence type="predicted"/>
<feature type="region of interest" description="Disordered" evidence="2">
    <location>
        <begin position="653"/>
        <end position="680"/>
    </location>
</feature>
<evidence type="ECO:0000256" key="1">
    <source>
        <dbReference type="SAM" id="Coils"/>
    </source>
</evidence>
<feature type="domain" description="Tape measure protein N-terminal" evidence="3">
    <location>
        <begin position="77"/>
        <end position="265"/>
    </location>
</feature>
<name>D0SJK1_ACIJU</name>
<dbReference type="HOGENOM" id="CLU_320744_0_0_6"/>
<reference evidence="5" key="1">
    <citation type="journal article" date="2012" name="PLoS ONE">
        <title>The success of Acinetobacter species; genetic, metabolic and virulence attributes.</title>
        <authorList>
            <person name="Peleg A.Y."/>
            <person name="de Breij A."/>
            <person name="Adams M.D."/>
            <person name="Cerqueira G.M."/>
            <person name="Mocali S."/>
            <person name="Galardini M."/>
            <person name="Nibbering P.H."/>
            <person name="Earl A.M."/>
            <person name="Ward D.V."/>
            <person name="Paterson D.L."/>
            <person name="Seifert H."/>
            <person name="Dijkshoorn L."/>
        </authorList>
    </citation>
    <scope>NUCLEOTIDE SEQUENCE [LARGE SCALE GENOMIC DNA]</scope>
    <source>
        <strain evidence="5">SH205</strain>
    </source>
</reference>
<dbReference type="NCBIfam" id="TIGR02675">
    <property type="entry name" value="tape_meas_nterm"/>
    <property type="match status" value="1"/>
</dbReference>
<dbReference type="Pfam" id="PF20155">
    <property type="entry name" value="TMP_3"/>
    <property type="match status" value="1"/>
</dbReference>
<dbReference type="EMBL" id="GG705011">
    <property type="protein sequence ID" value="EEY94023.1"/>
    <property type="molecule type" value="Genomic_DNA"/>
</dbReference>
<keyword evidence="1" id="KW-0175">Coiled coil</keyword>
<feature type="coiled-coil region" evidence="1">
    <location>
        <begin position="522"/>
        <end position="549"/>
    </location>
</feature>
<evidence type="ECO:0000313" key="5">
    <source>
        <dbReference type="Proteomes" id="UP000018442"/>
    </source>
</evidence>
<dbReference type="Proteomes" id="UP000018442">
    <property type="component" value="Unassembled WGS sequence"/>
</dbReference>